<reference evidence="3" key="1">
    <citation type="submission" date="2017-10" db="EMBL/GenBank/DDBJ databases">
        <title>Rapid genome shrinkage in a self-fertile nematode reveals novel sperm competition proteins.</title>
        <authorList>
            <person name="Yin D."/>
            <person name="Schwarz E.M."/>
            <person name="Thomas C.G."/>
            <person name="Felde R.L."/>
            <person name="Korf I.F."/>
            <person name="Cutter A.D."/>
            <person name="Schartner C.M."/>
            <person name="Ralston E.J."/>
            <person name="Meyer B.J."/>
            <person name="Haag E.S."/>
        </authorList>
    </citation>
    <scope>NUCLEOTIDE SEQUENCE [LARGE SCALE GENOMIC DNA]</scope>
    <source>
        <strain evidence="3">JU1422</strain>
    </source>
</reference>
<organism evidence="2 3">
    <name type="scientific">Caenorhabditis nigoni</name>
    <dbReference type="NCBI Taxonomy" id="1611254"/>
    <lineage>
        <taxon>Eukaryota</taxon>
        <taxon>Metazoa</taxon>
        <taxon>Ecdysozoa</taxon>
        <taxon>Nematoda</taxon>
        <taxon>Chromadorea</taxon>
        <taxon>Rhabditida</taxon>
        <taxon>Rhabditina</taxon>
        <taxon>Rhabditomorpha</taxon>
        <taxon>Rhabditoidea</taxon>
        <taxon>Rhabditidae</taxon>
        <taxon>Peloderinae</taxon>
        <taxon>Caenorhabditis</taxon>
    </lineage>
</organism>
<dbReference type="PANTHER" id="PTHR22743:SF165">
    <property type="entry name" value="BTB AND MATH DOMAIN CONTAINING-RELATED"/>
    <property type="match status" value="1"/>
</dbReference>
<dbReference type="SUPFAM" id="SSF54695">
    <property type="entry name" value="POZ domain"/>
    <property type="match status" value="1"/>
</dbReference>
<sequence length="321" mass="37163">MVPEELSLKNQQKMSVNEEKKFVIKEVFENVMSMKPKEYIIGKIKELFGIQWKIKLVRSEPEGVSLYFRLECLKPECSENEWSINTDIVIKIGESEHCTFAETFSFTHEKMKTVGNSYVYWNDTNKYLTNGKLSVEFTVTINSAIGVDLHSKKRVFDDDVAKESSDVVLIVGDQKFYVSKLYLSFHSTYFKSLFSGSFAESEKSIIELKDIDQNHFQVFLELIHGASLVYDFTVSKILKLADFFDAKTAIERCEEFLLTHSEKSIKDKFEMANKYKLEDLKKKCISELKTSAEFRSIIPEDSSEIDSDTWKQLLMKSATLF</sequence>
<dbReference type="AlphaFoldDB" id="A0A2G5VC02"/>
<dbReference type="OrthoDB" id="6359816at2759"/>
<dbReference type="InterPro" id="IPR052664">
    <property type="entry name" value="BTB-MATH_domain_protein"/>
</dbReference>
<dbReference type="CDD" id="cd00121">
    <property type="entry name" value="MATH"/>
    <property type="match status" value="1"/>
</dbReference>
<evidence type="ECO:0000313" key="3">
    <source>
        <dbReference type="Proteomes" id="UP000230233"/>
    </source>
</evidence>
<accession>A0A2G5VC02</accession>
<dbReference type="SMART" id="SM00061">
    <property type="entry name" value="MATH"/>
    <property type="match status" value="1"/>
</dbReference>
<dbReference type="Gene3D" id="3.30.710.10">
    <property type="entry name" value="Potassium Channel Kv1.1, Chain A"/>
    <property type="match status" value="1"/>
</dbReference>
<gene>
    <name evidence="2" type="primary">Cnig_chr_II.g7927</name>
    <name evidence="2" type="ORF">B9Z55_007927</name>
</gene>
<dbReference type="CDD" id="cd18186">
    <property type="entry name" value="BTB_POZ_ZBTB_KLHL-like"/>
    <property type="match status" value="1"/>
</dbReference>
<dbReference type="PANTHER" id="PTHR22743">
    <property type="entry name" value="MEPRIN/TRAF-LIKE MATH FAMILY-C.ELEGANS"/>
    <property type="match status" value="1"/>
</dbReference>
<comment type="caution">
    <text evidence="2">The sequence shown here is derived from an EMBL/GenBank/DDBJ whole genome shotgun (WGS) entry which is preliminary data.</text>
</comment>
<dbReference type="Proteomes" id="UP000230233">
    <property type="component" value="Chromosome II"/>
</dbReference>
<dbReference type="InterPro" id="IPR011333">
    <property type="entry name" value="SKP1/BTB/POZ_sf"/>
</dbReference>
<dbReference type="PROSITE" id="PS50097">
    <property type="entry name" value="BTB"/>
    <property type="match status" value="1"/>
</dbReference>
<dbReference type="InterPro" id="IPR002083">
    <property type="entry name" value="MATH/TRAF_dom"/>
</dbReference>
<dbReference type="InterPro" id="IPR000210">
    <property type="entry name" value="BTB/POZ_dom"/>
</dbReference>
<dbReference type="EMBL" id="PDUG01000002">
    <property type="protein sequence ID" value="PIC49267.1"/>
    <property type="molecule type" value="Genomic_DNA"/>
</dbReference>
<evidence type="ECO:0000259" key="1">
    <source>
        <dbReference type="PROSITE" id="PS50097"/>
    </source>
</evidence>
<evidence type="ECO:0000313" key="2">
    <source>
        <dbReference type="EMBL" id="PIC49267.1"/>
    </source>
</evidence>
<feature type="domain" description="BTB" evidence="1">
    <location>
        <begin position="165"/>
        <end position="232"/>
    </location>
</feature>
<dbReference type="InterPro" id="IPR008974">
    <property type="entry name" value="TRAF-like"/>
</dbReference>
<protein>
    <recommendedName>
        <fullName evidence="1">BTB domain-containing protein</fullName>
    </recommendedName>
</protein>
<name>A0A2G5VC02_9PELO</name>
<dbReference type="Gene3D" id="2.60.210.10">
    <property type="entry name" value="Apoptosis, Tumor Necrosis Factor Receptor Associated Protein 2, Chain A"/>
    <property type="match status" value="1"/>
</dbReference>
<dbReference type="Pfam" id="PF00917">
    <property type="entry name" value="MATH"/>
    <property type="match status" value="1"/>
</dbReference>
<dbReference type="STRING" id="1611254.A0A2G5VC02"/>
<keyword evidence="3" id="KW-1185">Reference proteome</keyword>
<proteinExistence type="predicted"/>
<dbReference type="SMART" id="SM00225">
    <property type="entry name" value="BTB"/>
    <property type="match status" value="1"/>
</dbReference>
<dbReference type="Pfam" id="PF00651">
    <property type="entry name" value="BTB"/>
    <property type="match status" value="1"/>
</dbReference>